<gene>
    <name evidence="1" type="ORF">MM59RIKEN_23410</name>
</gene>
<sequence length="255" mass="29918">MTFKERFQARECSFNMIEDWIELWHTWDIKMALPAFLGLSEEEYGVLLVEGYDALARRLNTDAETHYMAVHLEWEDLENQLNELIRSLLSAAYTVHMKRSDFYYWDIVLHKNGEISEKDSEYICERLDLRDISTDHFLYSDSIDQNQACGLLEKLFGREIVSSHADDEGVWFFHKPLYASSRSWVAQHVGRFEQRLNMEIGNRHYPATTAETAAHQLYGFVTALKELGMVREHEYPITLDHFTKRPNSQPDQANS</sequence>
<dbReference type="RefSeq" id="WP_055180049.1">
    <property type="nucleotide sequence ID" value="NZ_AP023420.1"/>
</dbReference>
<dbReference type="KEGG" id="pfaa:MM59RIKEN_23410"/>
<keyword evidence="2" id="KW-1185">Reference proteome</keyword>
<evidence type="ECO:0000313" key="2">
    <source>
        <dbReference type="Proteomes" id="UP000679848"/>
    </source>
</evidence>
<reference evidence="1" key="1">
    <citation type="submission" date="2020-09" db="EMBL/GenBank/DDBJ databases">
        <title>New species isolated from human feces.</title>
        <authorList>
            <person name="Kitahara M."/>
            <person name="Shigeno Y."/>
            <person name="Shime M."/>
            <person name="Matsumoto Y."/>
            <person name="Nakamura S."/>
            <person name="Motooka D."/>
            <person name="Fukuoka S."/>
            <person name="Nishikawa H."/>
            <person name="Benno Y."/>
        </authorList>
    </citation>
    <scope>NUCLEOTIDE SEQUENCE</scope>
    <source>
        <strain evidence="1">MM59</strain>
    </source>
</reference>
<dbReference type="AlphaFoldDB" id="A0A810QG09"/>
<protein>
    <submittedName>
        <fullName evidence="1">Uncharacterized protein</fullName>
    </submittedName>
</protein>
<accession>A0A810QG09</accession>
<dbReference type="Proteomes" id="UP000679848">
    <property type="component" value="Chromosome"/>
</dbReference>
<evidence type="ECO:0000313" key="1">
    <source>
        <dbReference type="EMBL" id="BCK85022.1"/>
    </source>
</evidence>
<organism evidence="1 2">
    <name type="scientific">Pusillibacter faecalis</name>
    <dbReference type="NCBI Taxonomy" id="2714358"/>
    <lineage>
        <taxon>Bacteria</taxon>
        <taxon>Bacillati</taxon>
        <taxon>Bacillota</taxon>
        <taxon>Clostridia</taxon>
        <taxon>Eubacteriales</taxon>
        <taxon>Oscillospiraceae</taxon>
        <taxon>Pusillibacter</taxon>
    </lineage>
</organism>
<name>A0A810QG09_9FIRM</name>
<proteinExistence type="predicted"/>
<dbReference type="EMBL" id="AP023420">
    <property type="protein sequence ID" value="BCK85022.1"/>
    <property type="molecule type" value="Genomic_DNA"/>
</dbReference>